<dbReference type="Proteomes" id="UP000319040">
    <property type="component" value="Unassembled WGS sequence"/>
</dbReference>
<accession>A0A521F907</accession>
<sequence>MIIEVKDWSLDNYYIDENTDWCLKKNDRKLKSPLSQVKSYKDNLFNMHIDNLYLQLLLINVGVKATTFYFYPHPHLPFLQHNR</sequence>
<keyword evidence="2" id="KW-1185">Reference proteome</keyword>
<gene>
    <name evidence="1" type="ORF">SAMN06265379_11623</name>
</gene>
<name>A0A521F907_SACCC</name>
<evidence type="ECO:0000313" key="1">
    <source>
        <dbReference type="EMBL" id="SMO92647.1"/>
    </source>
</evidence>
<dbReference type="AlphaFoldDB" id="A0A521F907"/>
<evidence type="ECO:0000313" key="2">
    <source>
        <dbReference type="Proteomes" id="UP000319040"/>
    </source>
</evidence>
<protein>
    <submittedName>
        <fullName evidence="1">Uncharacterized protein</fullName>
    </submittedName>
</protein>
<dbReference type="EMBL" id="FXTB01000016">
    <property type="protein sequence ID" value="SMO92647.1"/>
    <property type="molecule type" value="Genomic_DNA"/>
</dbReference>
<reference evidence="1 2" key="1">
    <citation type="submission" date="2017-05" db="EMBL/GenBank/DDBJ databases">
        <authorList>
            <person name="Varghese N."/>
            <person name="Submissions S."/>
        </authorList>
    </citation>
    <scope>NUCLEOTIDE SEQUENCE [LARGE SCALE GENOMIC DNA]</scope>
    <source>
        <strain evidence="1 2">DSM 27040</strain>
    </source>
</reference>
<organism evidence="1 2">
    <name type="scientific">Saccharicrinis carchari</name>
    <dbReference type="NCBI Taxonomy" id="1168039"/>
    <lineage>
        <taxon>Bacteria</taxon>
        <taxon>Pseudomonadati</taxon>
        <taxon>Bacteroidota</taxon>
        <taxon>Bacteroidia</taxon>
        <taxon>Marinilabiliales</taxon>
        <taxon>Marinilabiliaceae</taxon>
        <taxon>Saccharicrinis</taxon>
    </lineage>
</organism>
<proteinExistence type="predicted"/>